<organism evidence="1">
    <name type="scientific">uncultured Caudovirales phage</name>
    <dbReference type="NCBI Taxonomy" id="2100421"/>
    <lineage>
        <taxon>Viruses</taxon>
        <taxon>Duplodnaviria</taxon>
        <taxon>Heunggongvirae</taxon>
        <taxon>Uroviricota</taxon>
        <taxon>Caudoviricetes</taxon>
        <taxon>Peduoviridae</taxon>
        <taxon>Maltschvirus</taxon>
        <taxon>Maltschvirus maltsch</taxon>
    </lineage>
</organism>
<evidence type="ECO:0000313" key="1">
    <source>
        <dbReference type="EMBL" id="CAB5226499.1"/>
    </source>
</evidence>
<proteinExistence type="predicted"/>
<reference evidence="1" key="1">
    <citation type="submission" date="2020-05" db="EMBL/GenBank/DDBJ databases">
        <authorList>
            <person name="Chiriac C."/>
            <person name="Salcher M."/>
            <person name="Ghai R."/>
            <person name="Kavagutti S V."/>
        </authorList>
    </citation>
    <scope>NUCLEOTIDE SEQUENCE</scope>
</reference>
<dbReference type="EMBL" id="LR798360">
    <property type="protein sequence ID" value="CAB5226499.1"/>
    <property type="molecule type" value="Genomic_DNA"/>
</dbReference>
<accession>A0A6J7X9T4</accession>
<gene>
    <name evidence="1" type="ORF">UFOVP760_273</name>
</gene>
<name>A0A6J7X9T4_9CAUD</name>
<protein>
    <submittedName>
        <fullName evidence="1">Uncharacterized protein</fullName>
    </submittedName>
</protein>
<sequence>MPKAKLSLLKKGILDEFQADFLTLPWKVRKELLDPIYELYEDDTDITQRDIYSALFYMTYGFDPAVKVTPIADVFKMFKIYRDKWINVELS</sequence>